<dbReference type="AlphaFoldDB" id="A0A0G2FC18"/>
<sequence length="322" mass="34484">MMLPSLLPLGTACLFLAQAQAGPLTHRASPPSVVEGEGTVEATLPSGDAVTVYLHGATVTSWKSSDGDEKLFLSTASALDGSAAIRGGIPVVFPNFGSPPEDGQTSKLPGHGFARNSTWTFDSSTPQADGSGVALKFLLDSASLSADYQAKWPYSAKLAYTVNLTQDNLNVHFSLENTDTQAIDFQFLLHTYLTVPNINTTTVSGLQGSTYQDKTQNYTVVTETSDALRITGETDRIYSPAEVAPIVLNDDGAPRVTVDRSKTLPDTTVWNTWATKILSTKDFAPKDAWQRYLAIEPGYVAQFNSLAPGSTWEAGVNYVAHV</sequence>
<reference evidence="8 9" key="1">
    <citation type="submission" date="2015-05" db="EMBL/GenBank/DDBJ databases">
        <title>Distinctive expansion of gene families associated with plant cell wall degradation and secondary metabolism in the genomes of grapevine trunk pathogens.</title>
        <authorList>
            <person name="Lawrence D.P."/>
            <person name="Travadon R."/>
            <person name="Rolshausen P.E."/>
            <person name="Baumgartner K."/>
        </authorList>
    </citation>
    <scope>NUCLEOTIDE SEQUENCE [LARGE SCALE GENOMIC DNA]</scope>
    <source>
        <strain evidence="8">DA912</strain>
    </source>
</reference>
<evidence type="ECO:0000313" key="8">
    <source>
        <dbReference type="EMBL" id="KKY32182.1"/>
    </source>
</evidence>
<gene>
    <name evidence="8" type="ORF">UCDDA912_g07858</name>
</gene>
<dbReference type="Gene3D" id="2.70.98.10">
    <property type="match status" value="1"/>
</dbReference>
<keyword evidence="7" id="KW-0732">Signal</keyword>
<comment type="similarity">
    <text evidence="2 5">Belongs to the glucose-6-phosphate 1-epimerase family.</text>
</comment>
<dbReference type="Pfam" id="PF01263">
    <property type="entry name" value="Aldose_epim"/>
    <property type="match status" value="1"/>
</dbReference>
<dbReference type="PANTHER" id="PTHR11122:SF13">
    <property type="entry name" value="GLUCOSE-6-PHOSPHATE 1-EPIMERASE"/>
    <property type="match status" value="1"/>
</dbReference>
<evidence type="ECO:0000256" key="5">
    <source>
        <dbReference type="PIRNR" id="PIRNR016020"/>
    </source>
</evidence>
<dbReference type="EC" id="5.1.3.15" evidence="3 5"/>
<dbReference type="InterPro" id="IPR008183">
    <property type="entry name" value="Aldose_1/G6P_1-epimerase"/>
</dbReference>
<evidence type="ECO:0000256" key="6">
    <source>
        <dbReference type="PIRSR" id="PIRSR016020-1"/>
    </source>
</evidence>
<dbReference type="PIRSF" id="PIRSF016020">
    <property type="entry name" value="PHexose_mutarotase"/>
    <property type="match status" value="1"/>
</dbReference>
<dbReference type="GO" id="GO:0005737">
    <property type="term" value="C:cytoplasm"/>
    <property type="evidence" value="ECO:0007669"/>
    <property type="project" value="TreeGrafter"/>
</dbReference>
<comment type="caution">
    <text evidence="8">The sequence shown here is derived from an EMBL/GenBank/DDBJ whole genome shotgun (WGS) entry which is preliminary data.</text>
</comment>
<dbReference type="InterPro" id="IPR011013">
    <property type="entry name" value="Gal_mutarotase_sf_dom"/>
</dbReference>
<dbReference type="GO" id="GO:0030246">
    <property type="term" value="F:carbohydrate binding"/>
    <property type="evidence" value="ECO:0007669"/>
    <property type="project" value="UniProtKB-UniRule"/>
</dbReference>
<dbReference type="SUPFAM" id="SSF74650">
    <property type="entry name" value="Galactose mutarotase-like"/>
    <property type="match status" value="1"/>
</dbReference>
<dbReference type="InterPro" id="IPR025532">
    <property type="entry name" value="G6P_1-epimerase"/>
</dbReference>
<dbReference type="EMBL" id="LCUC01000335">
    <property type="protein sequence ID" value="KKY32182.1"/>
    <property type="molecule type" value="Genomic_DNA"/>
</dbReference>
<evidence type="ECO:0000256" key="7">
    <source>
        <dbReference type="SAM" id="SignalP"/>
    </source>
</evidence>
<feature type="chain" id="PRO_5002544015" description="Glucose-6-phosphate 1-epimerase" evidence="7">
    <location>
        <begin position="22"/>
        <end position="322"/>
    </location>
</feature>
<keyword evidence="4 5" id="KW-0413">Isomerase</keyword>
<feature type="active site" evidence="6">
    <location>
        <position position="190"/>
    </location>
</feature>
<feature type="signal peptide" evidence="7">
    <location>
        <begin position="1"/>
        <end position="21"/>
    </location>
</feature>
<feature type="active site" evidence="6">
    <location>
        <position position="296"/>
    </location>
</feature>
<name>A0A0G2FC18_9PEZI</name>
<accession>A0A0G2FC18</accession>
<dbReference type="GO" id="GO:0005975">
    <property type="term" value="P:carbohydrate metabolic process"/>
    <property type="evidence" value="ECO:0007669"/>
    <property type="project" value="InterPro"/>
</dbReference>
<dbReference type="CDD" id="cd09020">
    <property type="entry name" value="D-hex-6-P-epi_like"/>
    <property type="match status" value="1"/>
</dbReference>
<evidence type="ECO:0000256" key="3">
    <source>
        <dbReference type="ARBA" id="ARBA00012083"/>
    </source>
</evidence>
<dbReference type="STRING" id="1214573.A0A0G2FC18"/>
<dbReference type="OrthoDB" id="1659429at2759"/>
<proteinExistence type="inferred from homology"/>
<evidence type="ECO:0000256" key="1">
    <source>
        <dbReference type="ARBA" id="ARBA00001096"/>
    </source>
</evidence>
<dbReference type="InterPro" id="IPR014718">
    <property type="entry name" value="GH-type_carb-bd"/>
</dbReference>
<evidence type="ECO:0000256" key="2">
    <source>
        <dbReference type="ARBA" id="ARBA00005866"/>
    </source>
</evidence>
<comment type="catalytic activity">
    <reaction evidence="1">
        <text>alpha-D-glucose 6-phosphate = beta-D-glucose 6-phosphate</text>
        <dbReference type="Rhea" id="RHEA:16249"/>
        <dbReference type="ChEBI" id="CHEBI:58225"/>
        <dbReference type="ChEBI" id="CHEBI:58247"/>
        <dbReference type="EC" id="5.1.3.15"/>
    </reaction>
</comment>
<protein>
    <recommendedName>
        <fullName evidence="3 5">Glucose-6-phosphate 1-epimerase</fullName>
        <ecNumber evidence="3 5">5.1.3.15</ecNumber>
    </recommendedName>
</protein>
<dbReference type="PANTHER" id="PTHR11122">
    <property type="entry name" value="APOSPORY-ASSOCIATED PROTEIN C-RELATED"/>
    <property type="match status" value="1"/>
</dbReference>
<reference evidence="8 9" key="2">
    <citation type="submission" date="2015-05" db="EMBL/GenBank/DDBJ databases">
        <authorList>
            <person name="Morales-Cruz A."/>
            <person name="Amrine K.C."/>
            <person name="Cantu D."/>
        </authorList>
    </citation>
    <scope>NUCLEOTIDE SEQUENCE [LARGE SCALE GENOMIC DNA]</scope>
    <source>
        <strain evidence="8">DA912</strain>
    </source>
</reference>
<keyword evidence="9" id="KW-1185">Reference proteome</keyword>
<comment type="function">
    <text evidence="5">Catalyzes the interconversion between the alpha and beta anomers from at least three hexose 6-phosphate sugars (Glc6P, Gal6P, and Man6P).</text>
</comment>
<organism evidence="8 9">
    <name type="scientific">Diaporthe ampelina</name>
    <dbReference type="NCBI Taxonomy" id="1214573"/>
    <lineage>
        <taxon>Eukaryota</taxon>
        <taxon>Fungi</taxon>
        <taxon>Dikarya</taxon>
        <taxon>Ascomycota</taxon>
        <taxon>Pezizomycotina</taxon>
        <taxon>Sordariomycetes</taxon>
        <taxon>Sordariomycetidae</taxon>
        <taxon>Diaporthales</taxon>
        <taxon>Diaporthaceae</taxon>
        <taxon>Diaporthe</taxon>
    </lineage>
</organism>
<evidence type="ECO:0000313" key="9">
    <source>
        <dbReference type="Proteomes" id="UP000034680"/>
    </source>
</evidence>
<dbReference type="Proteomes" id="UP000034680">
    <property type="component" value="Unassembled WGS sequence"/>
</dbReference>
<evidence type="ECO:0000256" key="4">
    <source>
        <dbReference type="ARBA" id="ARBA00023235"/>
    </source>
</evidence>
<dbReference type="GO" id="GO:0047938">
    <property type="term" value="F:glucose-6-phosphate 1-epimerase activity"/>
    <property type="evidence" value="ECO:0007669"/>
    <property type="project" value="UniProtKB-UniRule"/>
</dbReference>